<accession>A0A6G1EQF5</accession>
<dbReference type="EMBL" id="SPHZ02000003">
    <property type="protein sequence ID" value="KAF0926866.1"/>
    <property type="molecule type" value="Genomic_DNA"/>
</dbReference>
<evidence type="ECO:0000313" key="3">
    <source>
        <dbReference type="Proteomes" id="UP000479710"/>
    </source>
</evidence>
<name>A0A6G1EQF5_9ORYZ</name>
<comment type="caution">
    <text evidence="2">The sequence shown here is derived from an EMBL/GenBank/DDBJ whole genome shotgun (WGS) entry which is preliminary data.</text>
</comment>
<organism evidence="2 3">
    <name type="scientific">Oryza meyeriana var. granulata</name>
    <dbReference type="NCBI Taxonomy" id="110450"/>
    <lineage>
        <taxon>Eukaryota</taxon>
        <taxon>Viridiplantae</taxon>
        <taxon>Streptophyta</taxon>
        <taxon>Embryophyta</taxon>
        <taxon>Tracheophyta</taxon>
        <taxon>Spermatophyta</taxon>
        <taxon>Magnoliopsida</taxon>
        <taxon>Liliopsida</taxon>
        <taxon>Poales</taxon>
        <taxon>Poaceae</taxon>
        <taxon>BOP clade</taxon>
        <taxon>Oryzoideae</taxon>
        <taxon>Oryzeae</taxon>
        <taxon>Oryzinae</taxon>
        <taxon>Oryza</taxon>
        <taxon>Oryza meyeriana</taxon>
    </lineage>
</organism>
<evidence type="ECO:0000313" key="2">
    <source>
        <dbReference type="EMBL" id="KAF0926866.1"/>
    </source>
</evidence>
<proteinExistence type="predicted"/>
<feature type="region of interest" description="Disordered" evidence="1">
    <location>
        <begin position="1"/>
        <end position="26"/>
    </location>
</feature>
<dbReference type="AlphaFoldDB" id="A0A6G1EQF5"/>
<reference evidence="2 3" key="1">
    <citation type="submission" date="2019-11" db="EMBL/GenBank/DDBJ databases">
        <title>Whole genome sequence of Oryza granulata.</title>
        <authorList>
            <person name="Li W."/>
        </authorList>
    </citation>
    <scope>NUCLEOTIDE SEQUENCE [LARGE SCALE GENOMIC DNA]</scope>
    <source>
        <strain evidence="3">cv. Menghai</strain>
        <tissue evidence="2">Leaf</tissue>
    </source>
</reference>
<gene>
    <name evidence="2" type="ORF">E2562_027679</name>
</gene>
<keyword evidence="3" id="KW-1185">Reference proteome</keyword>
<protein>
    <submittedName>
        <fullName evidence="2">Uncharacterized protein</fullName>
    </submittedName>
</protein>
<sequence length="93" mass="10158">MGWLSDGNEALRWPPGDGERWQAAGRGYKRRGRGRVAAATVAAIAIPLKYFKKVRQNRLASKSNARGKGDLIPSIDRPTRLVSPGTLLAAQLF</sequence>
<dbReference type="Proteomes" id="UP000479710">
    <property type="component" value="Unassembled WGS sequence"/>
</dbReference>
<evidence type="ECO:0000256" key="1">
    <source>
        <dbReference type="SAM" id="MobiDB-lite"/>
    </source>
</evidence>